<dbReference type="PANTHER" id="PTHR47785:SF1">
    <property type="entry name" value="TRANSCRIPTION FACTOR, PUTATIVE (AFU_ORTHOLOGUE AFUA_5G14530)-RELATED"/>
    <property type="match status" value="1"/>
</dbReference>
<evidence type="ECO:0000256" key="2">
    <source>
        <dbReference type="SAM" id="Phobius"/>
    </source>
</evidence>
<dbReference type="EMBL" id="KN847476">
    <property type="protein sequence ID" value="KIX07813.1"/>
    <property type="molecule type" value="Genomic_DNA"/>
</dbReference>
<name>A0A0D2HBK5_9EURO</name>
<feature type="domain" description="4Fe-4S ferredoxin-type" evidence="3">
    <location>
        <begin position="445"/>
        <end position="474"/>
    </location>
</feature>
<evidence type="ECO:0000313" key="5">
    <source>
        <dbReference type="Proteomes" id="UP000053617"/>
    </source>
</evidence>
<dbReference type="RefSeq" id="XP_013274949.1">
    <property type="nucleotide sequence ID" value="XM_013419495.1"/>
</dbReference>
<dbReference type="CDD" id="cd12148">
    <property type="entry name" value="fungal_TF_MHR"/>
    <property type="match status" value="1"/>
</dbReference>
<dbReference type="VEuPathDB" id="FungiDB:Z518_02467"/>
<keyword evidence="5" id="KW-1185">Reference proteome</keyword>
<dbReference type="HOGENOM" id="CLU_004835_4_1_1"/>
<dbReference type="AlphaFoldDB" id="A0A0D2HBK5"/>
<dbReference type="GO" id="GO:0008270">
    <property type="term" value="F:zinc ion binding"/>
    <property type="evidence" value="ECO:0007669"/>
    <property type="project" value="InterPro"/>
</dbReference>
<feature type="transmembrane region" description="Helical" evidence="2">
    <location>
        <begin position="474"/>
        <end position="500"/>
    </location>
</feature>
<evidence type="ECO:0000256" key="1">
    <source>
        <dbReference type="ARBA" id="ARBA00023242"/>
    </source>
</evidence>
<dbReference type="InterPro" id="IPR053181">
    <property type="entry name" value="EcdB-like_regulator"/>
</dbReference>
<dbReference type="PROSITE" id="PS51379">
    <property type="entry name" value="4FE4S_FER_2"/>
    <property type="match status" value="1"/>
</dbReference>
<keyword evidence="2" id="KW-1133">Transmembrane helix</keyword>
<accession>A0A0D2HBK5</accession>
<dbReference type="GO" id="GO:0006351">
    <property type="term" value="P:DNA-templated transcription"/>
    <property type="evidence" value="ECO:0007669"/>
    <property type="project" value="InterPro"/>
</dbReference>
<reference evidence="4 5" key="1">
    <citation type="submission" date="2015-01" db="EMBL/GenBank/DDBJ databases">
        <title>The Genome Sequence of Rhinocladiella mackenzie CBS 650.93.</title>
        <authorList>
            <consortium name="The Broad Institute Genomics Platform"/>
            <person name="Cuomo C."/>
            <person name="de Hoog S."/>
            <person name="Gorbushina A."/>
            <person name="Stielow B."/>
            <person name="Teixiera M."/>
            <person name="Abouelleil A."/>
            <person name="Chapman S.B."/>
            <person name="Priest M."/>
            <person name="Young S.K."/>
            <person name="Wortman J."/>
            <person name="Nusbaum C."/>
            <person name="Birren B."/>
        </authorList>
    </citation>
    <scope>NUCLEOTIDE SEQUENCE [LARGE SCALE GENOMIC DNA]</scope>
    <source>
        <strain evidence="4 5">CBS 650.93</strain>
    </source>
</reference>
<dbReference type="GO" id="GO:0003677">
    <property type="term" value="F:DNA binding"/>
    <property type="evidence" value="ECO:0007669"/>
    <property type="project" value="InterPro"/>
</dbReference>
<organism evidence="4 5">
    <name type="scientific">Rhinocladiella mackenziei CBS 650.93</name>
    <dbReference type="NCBI Taxonomy" id="1442369"/>
    <lineage>
        <taxon>Eukaryota</taxon>
        <taxon>Fungi</taxon>
        <taxon>Dikarya</taxon>
        <taxon>Ascomycota</taxon>
        <taxon>Pezizomycotina</taxon>
        <taxon>Eurotiomycetes</taxon>
        <taxon>Chaetothyriomycetidae</taxon>
        <taxon>Chaetothyriales</taxon>
        <taxon>Herpotrichiellaceae</taxon>
        <taxon>Rhinocladiella</taxon>
    </lineage>
</organism>
<dbReference type="GeneID" id="25290538"/>
<evidence type="ECO:0000259" key="3">
    <source>
        <dbReference type="PROSITE" id="PS51379"/>
    </source>
</evidence>
<gene>
    <name evidence="4" type="ORF">Z518_02467</name>
</gene>
<dbReference type="InterPro" id="IPR007219">
    <property type="entry name" value="XnlR_reg_dom"/>
</dbReference>
<dbReference type="InterPro" id="IPR017896">
    <property type="entry name" value="4Fe4S_Fe-S-bd"/>
</dbReference>
<keyword evidence="2" id="KW-0812">Transmembrane</keyword>
<proteinExistence type="predicted"/>
<sequence>MEAISKGKSDLILASVLRMERFLKQMDSKINGPGQFSTCRPPNGGIGEIGEVASPMGPYSMTSGGGGLRGNLEFPLHNWLHNVQNASISRLHTSTAESILEWPHFDAYAALRPRTSVSIFNLEQARTPLGASWQLPMLPFASASDIDSIIQTFQQNINFWYPTMAISVLDPLREKISTGDLGNDCDSCLALLLMALGCACQSTASALDHDGEVARPNLPPERKMMGDMYFNCVMNRMHVAYQEVSRSALQCLLFTAFYYAFSQRPLQAWSFVNMAATKCRVLLSYEPIGATSDDRECIRRVFWSCFILESDYLAELSALPLSGISDMESSVPLPAQCHTHANTIDEERSALYFLACLSIRRLLNRVHHLLYSKDTGASLDDHRFPNMVAELDHQLEEWRELLPPAFQFTLDTSPSPNQQAGFLRQRYLTCRSVIYRPYLMWMLAAPRWVDQSVCELCKKCLDACIEHILNLRSFLHTVFVDTWICSLSMAAAMLILLAGYRVPGVKAHIRPEATILGQHLKSLLTRWITITGESPSPSVQQAIQWIEIADELIRNEAGRSDIGRREC</sequence>
<dbReference type="PANTHER" id="PTHR47785">
    <property type="entry name" value="ZN(II)2CYS6 TRANSCRIPTION FACTOR (EUROFUNG)-RELATED-RELATED"/>
    <property type="match status" value="1"/>
</dbReference>
<keyword evidence="1" id="KW-0539">Nucleus</keyword>
<evidence type="ECO:0000313" key="4">
    <source>
        <dbReference type="EMBL" id="KIX07813.1"/>
    </source>
</evidence>
<protein>
    <recommendedName>
        <fullName evidence="3">4Fe-4S ferredoxin-type domain-containing protein</fullName>
    </recommendedName>
</protein>
<dbReference type="Proteomes" id="UP000053617">
    <property type="component" value="Unassembled WGS sequence"/>
</dbReference>
<dbReference type="OrthoDB" id="4685598at2759"/>
<keyword evidence="2" id="KW-0472">Membrane</keyword>
<dbReference type="Pfam" id="PF04082">
    <property type="entry name" value="Fungal_trans"/>
    <property type="match status" value="1"/>
</dbReference>